<dbReference type="Gene3D" id="3.40.630.30">
    <property type="match status" value="1"/>
</dbReference>
<dbReference type="Proteomes" id="UP000030588">
    <property type="component" value="Unassembled WGS sequence"/>
</dbReference>
<dbReference type="InterPro" id="IPR016181">
    <property type="entry name" value="Acyl_CoA_acyltransferase"/>
</dbReference>
<evidence type="ECO:0000313" key="5">
    <source>
        <dbReference type="Proteomes" id="UP000476934"/>
    </source>
</evidence>
<dbReference type="PANTHER" id="PTHR43328">
    <property type="entry name" value="ACETYLTRANSFERASE-RELATED"/>
    <property type="match status" value="1"/>
</dbReference>
<dbReference type="EMBL" id="JRUN01000079">
    <property type="protein sequence ID" value="KHD84248.1"/>
    <property type="molecule type" value="Genomic_DNA"/>
</dbReference>
<comment type="caution">
    <text evidence="2">The sequence shown here is derived from an EMBL/GenBank/DDBJ whole genome shotgun (WGS) entry which is preliminary data.</text>
</comment>
<evidence type="ECO:0000313" key="2">
    <source>
        <dbReference type="EMBL" id="KHD84248.1"/>
    </source>
</evidence>
<sequence>MENLQTKCVYLDFYNPTYKDSLVDYHLLENQKAFTKTPIEALKFCEQDQERHPILIFYNEKPVGFFVLHEGEGTKEFSDHHDAILLRAYSINSVFQGKGIATQSLRLIPNFIKKYYPNINEVVLAVNHQNFAAQHVYKSCGFVDTGRRAVGRSGEMYIYSLNLASNNECTE</sequence>
<evidence type="ECO:0000313" key="3">
    <source>
        <dbReference type="EMBL" id="NEY18349.1"/>
    </source>
</evidence>
<dbReference type="PANTHER" id="PTHR43328:SF1">
    <property type="entry name" value="N-ACETYLTRANSFERASE DOMAIN-CONTAINING PROTEIN"/>
    <property type="match status" value="1"/>
</dbReference>
<dbReference type="RefSeq" id="WP_035356067.1">
    <property type="nucleotide sequence ID" value="NZ_JAAIWK010000001.1"/>
</dbReference>
<gene>
    <name evidence="3" type="ORF">G4D61_00010</name>
    <name evidence="2" type="ORF">NG54_16815</name>
</gene>
<dbReference type="Pfam" id="PF00583">
    <property type="entry name" value="Acetyltransf_1"/>
    <property type="match status" value="1"/>
</dbReference>
<name>A0A0A6V9L4_9BACI</name>
<reference evidence="3 5" key="3">
    <citation type="submission" date="2020-03" db="EMBL/GenBank/DDBJ databases">
        <title>Bacillus aquiflavi sp. nov., isolated from yellow water of strong flavor Chinese baijiu in Yibin region of China.</title>
        <authorList>
            <person name="Xie J."/>
        </authorList>
    </citation>
    <scope>NUCLEOTIDE SEQUENCE [LARGE SCALE GENOMIC DNA]</scope>
    <source>
        <strain evidence="3 5">Gsoil 114</strain>
    </source>
</reference>
<dbReference type="STRING" id="363870.NG54_16815"/>
<evidence type="ECO:0000259" key="1">
    <source>
        <dbReference type="PROSITE" id="PS51186"/>
    </source>
</evidence>
<feature type="domain" description="N-acetyltransferase" evidence="1">
    <location>
        <begin position="11"/>
        <end position="164"/>
    </location>
</feature>
<dbReference type="PROSITE" id="PS51186">
    <property type="entry name" value="GNAT"/>
    <property type="match status" value="1"/>
</dbReference>
<organism evidence="2 4">
    <name type="scientific">Heyndrickxia ginsengihumi</name>
    <dbReference type="NCBI Taxonomy" id="363870"/>
    <lineage>
        <taxon>Bacteria</taxon>
        <taxon>Bacillati</taxon>
        <taxon>Bacillota</taxon>
        <taxon>Bacilli</taxon>
        <taxon>Bacillales</taxon>
        <taxon>Bacillaceae</taxon>
        <taxon>Heyndrickxia</taxon>
    </lineage>
</organism>
<reference evidence="3 5" key="2">
    <citation type="submission" date="2020-02" db="EMBL/GenBank/DDBJ databases">
        <authorList>
            <person name="Feng H."/>
        </authorList>
    </citation>
    <scope>NUCLEOTIDE SEQUENCE [LARGE SCALE GENOMIC DNA]</scope>
    <source>
        <strain evidence="3 5">Gsoil 114</strain>
    </source>
</reference>
<protein>
    <submittedName>
        <fullName evidence="2">GCN5 family acetyltransferase</fullName>
    </submittedName>
    <submittedName>
        <fullName evidence="3">GNAT family N-acetyltransferase</fullName>
    </submittedName>
</protein>
<dbReference type="Proteomes" id="UP000476934">
    <property type="component" value="Unassembled WGS sequence"/>
</dbReference>
<dbReference type="InterPro" id="IPR000182">
    <property type="entry name" value="GNAT_dom"/>
</dbReference>
<reference evidence="2 4" key="1">
    <citation type="submission" date="2014-10" db="EMBL/GenBank/DDBJ databases">
        <title>Draft genome of phytase producing Bacillus ginsengihumi strain M2.11.</title>
        <authorList>
            <person name="Toymentseva A."/>
            <person name="Boulygina E.A."/>
            <person name="Kazakov S.V."/>
            <person name="Kayumov I."/>
            <person name="Suleimanova A.D."/>
            <person name="Mardanova A.M."/>
            <person name="Maria S.N."/>
            <person name="Sergey M.Y."/>
            <person name="Sharipova M.R."/>
        </authorList>
    </citation>
    <scope>NUCLEOTIDE SEQUENCE [LARGE SCALE GENOMIC DNA]</scope>
    <source>
        <strain evidence="2 4">M2.11</strain>
    </source>
</reference>
<dbReference type="SUPFAM" id="SSF55729">
    <property type="entry name" value="Acyl-CoA N-acyltransferases (Nat)"/>
    <property type="match status" value="1"/>
</dbReference>
<dbReference type="GO" id="GO:0016747">
    <property type="term" value="F:acyltransferase activity, transferring groups other than amino-acyl groups"/>
    <property type="evidence" value="ECO:0007669"/>
    <property type="project" value="InterPro"/>
</dbReference>
<keyword evidence="5" id="KW-1185">Reference proteome</keyword>
<proteinExistence type="predicted"/>
<accession>A0A0A6V9L4</accession>
<dbReference type="AlphaFoldDB" id="A0A0A6V9L4"/>
<evidence type="ECO:0000313" key="4">
    <source>
        <dbReference type="Proteomes" id="UP000030588"/>
    </source>
</evidence>
<keyword evidence="2" id="KW-0808">Transferase</keyword>
<dbReference type="EMBL" id="JAAIWK010000001">
    <property type="protein sequence ID" value="NEY18349.1"/>
    <property type="molecule type" value="Genomic_DNA"/>
</dbReference>
<dbReference type="OrthoDB" id="66776at2"/>